<feature type="region of interest" description="Disordered" evidence="4">
    <location>
        <begin position="58"/>
        <end position="77"/>
    </location>
</feature>
<dbReference type="PANTHER" id="PTHR34597:SF1">
    <property type="entry name" value="HEME_HEMOPEXIN TRANSPORTER PROTEIN HUXB"/>
    <property type="match status" value="1"/>
</dbReference>
<keyword evidence="1" id="KW-0472">Membrane</keyword>
<dbReference type="InterPro" id="IPR013686">
    <property type="entry name" value="Polypept-transport_assoc_ShlB"/>
</dbReference>
<name>A0AAD0RWG3_9NEIS</name>
<evidence type="ECO:0000256" key="3">
    <source>
        <dbReference type="ARBA" id="ARBA00023237"/>
    </source>
</evidence>
<gene>
    <name evidence="7" type="ORF">D1345_23080</name>
</gene>
<evidence type="ECO:0000259" key="5">
    <source>
        <dbReference type="Pfam" id="PF03865"/>
    </source>
</evidence>
<dbReference type="RefSeq" id="WP_118268542.1">
    <property type="nucleotide sequence ID" value="NZ_CP031968.1"/>
</dbReference>
<keyword evidence="3" id="KW-0998">Cell outer membrane</keyword>
<evidence type="ECO:0000313" key="8">
    <source>
        <dbReference type="Proteomes" id="UP000259465"/>
    </source>
</evidence>
<keyword evidence="2" id="KW-0812">Transmembrane</keyword>
<dbReference type="InterPro" id="IPR051544">
    <property type="entry name" value="TPS_OM_transporter"/>
</dbReference>
<evidence type="ECO:0000256" key="4">
    <source>
        <dbReference type="SAM" id="MobiDB-lite"/>
    </source>
</evidence>
<dbReference type="GO" id="GO:0098046">
    <property type="term" value="C:type V protein secretion system complex"/>
    <property type="evidence" value="ECO:0007669"/>
    <property type="project" value="TreeGrafter"/>
</dbReference>
<sequence>MKNRSHLPSRAPILNRRAHSLLLAAGLALVWSAPGLAQRPDAGQSLRDIESARPQLLPTPAPQLELTPPAAESPAAEDAGPRLLVTGFGFSGNSVFAQDTLARQLQALAGQELSLAELHAAANGITRFYQQHGYLLAQAYLPPQDIEDGWVRIDIQEGRYDQVTLDNASAVRNEVLQAPLRPLAGQLVERDALDSALLRLNDLPGVKVRSTLRPGSQAGSSDLLVQALPGDRLSGGVELDNYGSKYTGEYRLGGNLNFNNPLALGDQLSLRAMGSDGRQQYQRLSYQLPVGPWLTRVGAAYSNMEYRLGRDFTDLEAHGNARIQSGFLSQPLWRGRNASVYAQLMYDDKRLKDDIDVIDSRGVKRVRLWTAMLSANGQDGWGGGGISQASLAYGYGQLGIDDPIARRADRRTADTQGHFSKLSLSAVRLQRLSQRFSLYTQFNGQWTDRNLDSSEKISLGGPYAVRAYPAGDASGDQGWIGNLELRYAAWPGVETSLFYDYGLTRANKRDWGGSNPVLSRAAAGLGLNWLRDSLRLNVSAAWRVGNDGGQNTRNPAIWAQATWQL</sequence>
<dbReference type="Gene3D" id="2.40.160.50">
    <property type="entry name" value="membrane protein fhac: a member of the omp85/tpsb transporter family"/>
    <property type="match status" value="1"/>
</dbReference>
<reference evidence="7 8" key="1">
    <citation type="submission" date="2018-08" db="EMBL/GenBank/DDBJ databases">
        <title>Complete genome sequence of JP2-74.</title>
        <authorList>
            <person name="Wu L."/>
        </authorList>
    </citation>
    <scope>NUCLEOTIDE SEQUENCE [LARGE SCALE GENOMIC DNA]</scope>
    <source>
        <strain evidence="7 8">JP2-74</strain>
    </source>
</reference>
<dbReference type="EMBL" id="CP031968">
    <property type="protein sequence ID" value="AXT48870.1"/>
    <property type="molecule type" value="Genomic_DNA"/>
</dbReference>
<dbReference type="Pfam" id="PF08479">
    <property type="entry name" value="POTRA_2"/>
    <property type="match status" value="1"/>
</dbReference>
<feature type="domain" description="Haemolysin activator HlyB C-terminal" evidence="5">
    <location>
        <begin position="219"/>
        <end position="525"/>
    </location>
</feature>
<dbReference type="Proteomes" id="UP000259465">
    <property type="component" value="Chromosome"/>
</dbReference>
<evidence type="ECO:0000259" key="6">
    <source>
        <dbReference type="Pfam" id="PF08479"/>
    </source>
</evidence>
<dbReference type="GO" id="GO:0046819">
    <property type="term" value="P:protein secretion by the type V secretion system"/>
    <property type="evidence" value="ECO:0007669"/>
    <property type="project" value="TreeGrafter"/>
</dbReference>
<feature type="domain" description="Polypeptide-transport-associated ShlB-type" evidence="6">
    <location>
        <begin position="85"/>
        <end position="158"/>
    </location>
</feature>
<proteinExistence type="predicted"/>
<dbReference type="Gene3D" id="3.10.20.310">
    <property type="entry name" value="membrane protein fhac"/>
    <property type="match status" value="1"/>
</dbReference>
<feature type="compositionally biased region" description="Low complexity" evidence="4">
    <location>
        <begin position="68"/>
        <end position="77"/>
    </location>
</feature>
<evidence type="ECO:0000256" key="2">
    <source>
        <dbReference type="ARBA" id="ARBA00022692"/>
    </source>
</evidence>
<dbReference type="PANTHER" id="PTHR34597">
    <property type="entry name" value="SLR1661 PROTEIN"/>
    <property type="match status" value="1"/>
</dbReference>
<dbReference type="KEGG" id="crz:D1345_23080"/>
<keyword evidence="1" id="KW-1134">Transmembrane beta strand</keyword>
<evidence type="ECO:0000313" key="7">
    <source>
        <dbReference type="EMBL" id="AXT48870.1"/>
    </source>
</evidence>
<dbReference type="AlphaFoldDB" id="A0AAD0RWG3"/>
<accession>A0AAD0RWG3</accession>
<dbReference type="GO" id="GO:0008320">
    <property type="term" value="F:protein transmembrane transporter activity"/>
    <property type="evidence" value="ECO:0007669"/>
    <property type="project" value="TreeGrafter"/>
</dbReference>
<protein>
    <submittedName>
        <fullName evidence="7">ShlB/FhaC/HecB family hemolysin secretion/activation protein</fullName>
    </submittedName>
</protein>
<organism evidence="7 8">
    <name type="scientific">Chromobacterium rhizoryzae</name>
    <dbReference type="NCBI Taxonomy" id="1778675"/>
    <lineage>
        <taxon>Bacteria</taxon>
        <taxon>Pseudomonadati</taxon>
        <taxon>Pseudomonadota</taxon>
        <taxon>Betaproteobacteria</taxon>
        <taxon>Neisseriales</taxon>
        <taxon>Chromobacteriaceae</taxon>
        <taxon>Chromobacterium</taxon>
    </lineage>
</organism>
<keyword evidence="8" id="KW-1185">Reference proteome</keyword>
<dbReference type="InterPro" id="IPR005565">
    <property type="entry name" value="Hemolysn_activator_HlyB_C"/>
</dbReference>
<evidence type="ECO:0000256" key="1">
    <source>
        <dbReference type="ARBA" id="ARBA00022452"/>
    </source>
</evidence>
<dbReference type="Pfam" id="PF03865">
    <property type="entry name" value="ShlB"/>
    <property type="match status" value="1"/>
</dbReference>